<dbReference type="EMBL" id="BT137603">
    <property type="protein sequence ID" value="AFK37398.1"/>
    <property type="molecule type" value="mRNA"/>
</dbReference>
<accession>I3SAV6</accession>
<evidence type="ECO:0000313" key="1">
    <source>
        <dbReference type="EMBL" id="AFK37398.1"/>
    </source>
</evidence>
<name>I3SAV6_LOTJA</name>
<protein>
    <submittedName>
        <fullName evidence="1">Uncharacterized protein</fullName>
    </submittedName>
</protein>
<proteinExistence type="evidence at transcript level"/>
<dbReference type="AlphaFoldDB" id="I3SAV6"/>
<reference evidence="1" key="1">
    <citation type="submission" date="2012-05" db="EMBL/GenBank/DDBJ databases">
        <authorList>
            <person name="Krishnakumar V."/>
            <person name="Cheung F."/>
            <person name="Xiao Y."/>
            <person name="Chan A."/>
            <person name="Moskal W.A."/>
            <person name="Town C.D."/>
        </authorList>
    </citation>
    <scope>NUCLEOTIDE SEQUENCE</scope>
</reference>
<organism evidence="1">
    <name type="scientific">Lotus japonicus</name>
    <name type="common">Lotus corniculatus var. japonicus</name>
    <dbReference type="NCBI Taxonomy" id="34305"/>
    <lineage>
        <taxon>Eukaryota</taxon>
        <taxon>Viridiplantae</taxon>
        <taxon>Streptophyta</taxon>
        <taxon>Embryophyta</taxon>
        <taxon>Tracheophyta</taxon>
        <taxon>Spermatophyta</taxon>
        <taxon>Magnoliopsida</taxon>
        <taxon>eudicotyledons</taxon>
        <taxon>Gunneridae</taxon>
        <taxon>Pentapetalae</taxon>
        <taxon>rosids</taxon>
        <taxon>fabids</taxon>
        <taxon>Fabales</taxon>
        <taxon>Fabaceae</taxon>
        <taxon>Papilionoideae</taxon>
        <taxon>50 kb inversion clade</taxon>
        <taxon>NPAAA clade</taxon>
        <taxon>Hologalegina</taxon>
        <taxon>robinioid clade</taxon>
        <taxon>Loteae</taxon>
        <taxon>Lotus</taxon>
    </lineage>
</organism>
<sequence length="81" mass="9012">MASQTIAVQKDIPTTVRPSEYLKSEKGYAMGSIEKSTRKRVSKLESGSNCLNCRAKNGSFPSSLRFKYNALNINQINRNSP</sequence>